<keyword evidence="2" id="KW-0472">Membrane</keyword>
<protein>
    <submittedName>
        <fullName evidence="3">Uncharacterized protein</fullName>
    </submittedName>
</protein>
<evidence type="ECO:0000256" key="1">
    <source>
        <dbReference type="SAM" id="MobiDB-lite"/>
    </source>
</evidence>
<keyword evidence="2" id="KW-0812">Transmembrane</keyword>
<evidence type="ECO:0000256" key="2">
    <source>
        <dbReference type="SAM" id="Phobius"/>
    </source>
</evidence>
<organism evidence="3 4">
    <name type="scientific">Gonium pectorale</name>
    <name type="common">Green alga</name>
    <dbReference type="NCBI Taxonomy" id="33097"/>
    <lineage>
        <taxon>Eukaryota</taxon>
        <taxon>Viridiplantae</taxon>
        <taxon>Chlorophyta</taxon>
        <taxon>core chlorophytes</taxon>
        <taxon>Chlorophyceae</taxon>
        <taxon>CS clade</taxon>
        <taxon>Chlamydomonadales</taxon>
        <taxon>Volvocaceae</taxon>
        <taxon>Gonium</taxon>
    </lineage>
</organism>
<gene>
    <name evidence="3" type="ORF">GPECTOR_25g372</name>
</gene>
<evidence type="ECO:0000313" key="4">
    <source>
        <dbReference type="Proteomes" id="UP000075714"/>
    </source>
</evidence>
<dbReference type="OrthoDB" id="26525at2759"/>
<keyword evidence="2" id="KW-1133">Transmembrane helix</keyword>
<sequence length="233" mass="25003">MRIAQMQASRQVTIASSATLRASLPLRPLRPRLVSCKASKGDGPKDDGPKGDGTDGTKAELTGKLGELLNDLQQKGMDNKKAKAVLKKWREMGVEDPEQLRKLLIRRSLRPATTVGIQALLDGVAAYGGFYVSGLVADSPPFTGQFPIQIAASFFAWYYVLQALLNLSVAWALFFTAYKYGTNSVELLAAVQQLAGPATGLNVLDKAQVAVNTLKVLQTLDEIAELLKAGSGL</sequence>
<dbReference type="EMBL" id="LSYV01000026">
    <property type="protein sequence ID" value="KXZ48788.1"/>
    <property type="molecule type" value="Genomic_DNA"/>
</dbReference>
<feature type="transmembrane region" description="Helical" evidence="2">
    <location>
        <begin position="115"/>
        <end position="136"/>
    </location>
</feature>
<dbReference type="Proteomes" id="UP000075714">
    <property type="component" value="Unassembled WGS sequence"/>
</dbReference>
<dbReference type="STRING" id="33097.A0A150GG27"/>
<evidence type="ECO:0000313" key="3">
    <source>
        <dbReference type="EMBL" id="KXZ48788.1"/>
    </source>
</evidence>
<feature type="transmembrane region" description="Helical" evidence="2">
    <location>
        <begin position="156"/>
        <end position="178"/>
    </location>
</feature>
<comment type="caution">
    <text evidence="3">The sequence shown here is derived from an EMBL/GenBank/DDBJ whole genome shotgun (WGS) entry which is preliminary data.</text>
</comment>
<name>A0A150GG27_GONPE</name>
<accession>A0A150GG27</accession>
<keyword evidence="4" id="KW-1185">Reference proteome</keyword>
<proteinExistence type="predicted"/>
<feature type="compositionally biased region" description="Basic and acidic residues" evidence="1">
    <location>
        <begin position="39"/>
        <end position="58"/>
    </location>
</feature>
<dbReference type="AlphaFoldDB" id="A0A150GG27"/>
<feature type="region of interest" description="Disordered" evidence="1">
    <location>
        <begin position="34"/>
        <end position="60"/>
    </location>
</feature>
<reference evidence="4" key="1">
    <citation type="journal article" date="2016" name="Nat. Commun.">
        <title>The Gonium pectorale genome demonstrates co-option of cell cycle regulation during the evolution of multicellularity.</title>
        <authorList>
            <person name="Hanschen E.R."/>
            <person name="Marriage T.N."/>
            <person name="Ferris P.J."/>
            <person name="Hamaji T."/>
            <person name="Toyoda A."/>
            <person name="Fujiyama A."/>
            <person name="Neme R."/>
            <person name="Noguchi H."/>
            <person name="Minakuchi Y."/>
            <person name="Suzuki M."/>
            <person name="Kawai-Toyooka H."/>
            <person name="Smith D.R."/>
            <person name="Sparks H."/>
            <person name="Anderson J."/>
            <person name="Bakaric R."/>
            <person name="Luria V."/>
            <person name="Karger A."/>
            <person name="Kirschner M.W."/>
            <person name="Durand P.M."/>
            <person name="Michod R.E."/>
            <person name="Nozaki H."/>
            <person name="Olson B.J."/>
        </authorList>
    </citation>
    <scope>NUCLEOTIDE SEQUENCE [LARGE SCALE GENOMIC DNA]</scope>
    <source>
        <strain evidence="4">NIES-2863</strain>
    </source>
</reference>